<dbReference type="EMBL" id="CAXLJM020000049">
    <property type="protein sequence ID" value="CAL8112697.1"/>
    <property type="molecule type" value="Genomic_DNA"/>
</dbReference>
<keyword evidence="3" id="KW-1185">Reference proteome</keyword>
<keyword evidence="1" id="KW-0812">Transmembrane</keyword>
<feature type="transmembrane region" description="Helical" evidence="1">
    <location>
        <begin position="43"/>
        <end position="66"/>
    </location>
</feature>
<comment type="caution">
    <text evidence="2">The sequence shown here is derived from an EMBL/GenBank/DDBJ whole genome shotgun (WGS) entry which is preliminary data.</text>
</comment>
<keyword evidence="1" id="KW-1133">Transmembrane helix</keyword>
<organism evidence="2 3">
    <name type="scientific">Orchesella dallaii</name>
    <dbReference type="NCBI Taxonomy" id="48710"/>
    <lineage>
        <taxon>Eukaryota</taxon>
        <taxon>Metazoa</taxon>
        <taxon>Ecdysozoa</taxon>
        <taxon>Arthropoda</taxon>
        <taxon>Hexapoda</taxon>
        <taxon>Collembola</taxon>
        <taxon>Entomobryomorpha</taxon>
        <taxon>Entomobryoidea</taxon>
        <taxon>Orchesellidae</taxon>
        <taxon>Orchesellinae</taxon>
        <taxon>Orchesella</taxon>
    </lineage>
</organism>
<reference evidence="2 3" key="1">
    <citation type="submission" date="2024-08" db="EMBL/GenBank/DDBJ databases">
        <authorList>
            <person name="Cucini C."/>
            <person name="Frati F."/>
        </authorList>
    </citation>
    <scope>NUCLEOTIDE SEQUENCE [LARGE SCALE GENOMIC DNA]</scope>
</reference>
<sequence>MEHKHTTTGPSPGGFPVYTVNSLESAYIQQKRSDKGRTSSVSILQLINCASIVVLTLCIVSCMIALQRNAQIMEKNVELLERQLRYQSIYGNNGAEMVKFDRMINLKDACPPCPTTEPPSPIAPYRNPVSVLNEEVKNNAKYDVKHVCIDPPIHICTLKIEKDPAFANKNWSGRGHSIQSAKQEAAWKCIQNDLPHLIGEVADEYKPPVEGYNPTCNRPTLE</sequence>
<accession>A0ABP1R049</accession>
<evidence type="ECO:0000313" key="2">
    <source>
        <dbReference type="EMBL" id="CAL8112697.1"/>
    </source>
</evidence>
<evidence type="ECO:0000313" key="3">
    <source>
        <dbReference type="Proteomes" id="UP001642540"/>
    </source>
</evidence>
<dbReference type="Proteomes" id="UP001642540">
    <property type="component" value="Unassembled WGS sequence"/>
</dbReference>
<evidence type="ECO:0000256" key="1">
    <source>
        <dbReference type="SAM" id="Phobius"/>
    </source>
</evidence>
<dbReference type="Gene3D" id="3.30.160.20">
    <property type="match status" value="1"/>
</dbReference>
<proteinExistence type="predicted"/>
<keyword evidence="1" id="KW-0472">Membrane</keyword>
<gene>
    <name evidence="2" type="ORF">ODALV1_LOCUS15740</name>
</gene>
<protein>
    <submittedName>
        <fullName evidence="2">Uncharacterized protein</fullName>
    </submittedName>
</protein>
<name>A0ABP1R049_9HEXA</name>